<evidence type="ECO:0000256" key="6">
    <source>
        <dbReference type="ARBA" id="ARBA00023136"/>
    </source>
</evidence>
<feature type="transmembrane region" description="Helical" evidence="9">
    <location>
        <begin position="84"/>
        <end position="103"/>
    </location>
</feature>
<dbReference type="GO" id="GO:1990961">
    <property type="term" value="P:xenobiotic detoxification by transmembrane export across the plasma membrane"/>
    <property type="evidence" value="ECO:0007669"/>
    <property type="project" value="UniProtKB-ARBA"/>
</dbReference>
<gene>
    <name evidence="10" type="ORF">KK488_03705</name>
</gene>
<dbReference type="GO" id="GO:0015199">
    <property type="term" value="F:amino-acid betaine transmembrane transporter activity"/>
    <property type="evidence" value="ECO:0007669"/>
    <property type="project" value="TreeGrafter"/>
</dbReference>
<dbReference type="Pfam" id="PF00893">
    <property type="entry name" value="Multi_Drug_Res"/>
    <property type="match status" value="1"/>
</dbReference>
<dbReference type="GO" id="GO:0031460">
    <property type="term" value="P:glycine betaine transport"/>
    <property type="evidence" value="ECO:0007669"/>
    <property type="project" value="TreeGrafter"/>
</dbReference>
<feature type="transmembrane region" description="Helical" evidence="9">
    <location>
        <begin position="57"/>
        <end position="78"/>
    </location>
</feature>
<keyword evidence="6 9" id="KW-0472">Membrane</keyword>
<dbReference type="PANTHER" id="PTHR30561:SF1">
    <property type="entry name" value="MULTIDRUG TRANSPORTER EMRE"/>
    <property type="match status" value="1"/>
</dbReference>
<dbReference type="FunFam" id="1.10.3730.20:FF:000001">
    <property type="entry name" value="Quaternary ammonium compound resistance transporter SugE"/>
    <property type="match status" value="1"/>
</dbReference>
<evidence type="ECO:0000313" key="11">
    <source>
        <dbReference type="Proteomes" id="UP001138757"/>
    </source>
</evidence>
<accession>A0A9X1IP98</accession>
<dbReference type="GO" id="GO:0015297">
    <property type="term" value="F:antiporter activity"/>
    <property type="evidence" value="ECO:0007669"/>
    <property type="project" value="TreeGrafter"/>
</dbReference>
<evidence type="ECO:0000256" key="7">
    <source>
        <dbReference type="ARBA" id="ARBA00038032"/>
    </source>
</evidence>
<evidence type="ECO:0000256" key="4">
    <source>
        <dbReference type="ARBA" id="ARBA00022692"/>
    </source>
</evidence>
<dbReference type="GO" id="GO:0015220">
    <property type="term" value="F:choline transmembrane transporter activity"/>
    <property type="evidence" value="ECO:0007669"/>
    <property type="project" value="TreeGrafter"/>
</dbReference>
<dbReference type="InterPro" id="IPR045324">
    <property type="entry name" value="Small_multidrug_res"/>
</dbReference>
<keyword evidence="4 8" id="KW-0812">Transmembrane</keyword>
<evidence type="ECO:0000256" key="3">
    <source>
        <dbReference type="ARBA" id="ARBA00022475"/>
    </source>
</evidence>
<dbReference type="RefSeq" id="WP_214621788.1">
    <property type="nucleotide sequence ID" value="NZ_JAHGAW010000002.1"/>
</dbReference>
<evidence type="ECO:0000256" key="9">
    <source>
        <dbReference type="SAM" id="Phobius"/>
    </source>
</evidence>
<feature type="transmembrane region" description="Helical" evidence="9">
    <location>
        <begin position="31"/>
        <end position="50"/>
    </location>
</feature>
<comment type="subcellular location">
    <subcellularLocation>
        <location evidence="1 8">Cell membrane</location>
        <topology evidence="1 8">Multi-pass membrane protein</topology>
    </subcellularLocation>
</comment>
<evidence type="ECO:0000313" key="10">
    <source>
        <dbReference type="EMBL" id="MBT2186043.1"/>
    </source>
</evidence>
<comment type="similarity">
    <text evidence="7 8">Belongs to the drug/metabolite transporter (DMT) superfamily. Small multidrug resistance (SMR) (TC 2.A.7.1) family.</text>
</comment>
<proteinExistence type="inferred from homology"/>
<evidence type="ECO:0000256" key="5">
    <source>
        <dbReference type="ARBA" id="ARBA00022989"/>
    </source>
</evidence>
<evidence type="ECO:0000256" key="8">
    <source>
        <dbReference type="RuleBase" id="RU003942"/>
    </source>
</evidence>
<sequence>MTYLVLAFAIVVEVIATTALKEADGFTKPGWIIVTISGYLVAFYFLSITLRTIPTGVAYAIWSGAGIVLISAAAWIFQGQKLDAPAIIGMALIISGVAVMNIFSTVSPH</sequence>
<keyword evidence="2" id="KW-0813">Transport</keyword>
<dbReference type="PANTHER" id="PTHR30561">
    <property type="entry name" value="SMR FAMILY PROTON-DEPENDENT DRUG EFFLUX TRANSPORTER SUGE"/>
    <property type="match status" value="1"/>
</dbReference>
<dbReference type="Proteomes" id="UP001138757">
    <property type="component" value="Unassembled WGS sequence"/>
</dbReference>
<keyword evidence="3" id="KW-1003">Cell membrane</keyword>
<dbReference type="AlphaFoldDB" id="A0A9X1IP98"/>
<keyword evidence="11" id="KW-1185">Reference proteome</keyword>
<dbReference type="SUPFAM" id="SSF103481">
    <property type="entry name" value="Multidrug resistance efflux transporter EmrE"/>
    <property type="match status" value="1"/>
</dbReference>
<dbReference type="InterPro" id="IPR037185">
    <property type="entry name" value="EmrE-like"/>
</dbReference>
<name>A0A9X1IP98_9SPHN</name>
<dbReference type="GO" id="GO:0005886">
    <property type="term" value="C:plasma membrane"/>
    <property type="evidence" value="ECO:0007669"/>
    <property type="project" value="UniProtKB-SubCell"/>
</dbReference>
<protein>
    <submittedName>
        <fullName evidence="10">QacE family quaternary ammonium compound efflux SMR transporter</fullName>
    </submittedName>
</protein>
<evidence type="ECO:0000256" key="1">
    <source>
        <dbReference type="ARBA" id="ARBA00004651"/>
    </source>
</evidence>
<dbReference type="InterPro" id="IPR000390">
    <property type="entry name" value="Small_drug/metabolite_transptr"/>
</dbReference>
<dbReference type="Gene3D" id="1.10.3730.20">
    <property type="match status" value="1"/>
</dbReference>
<reference evidence="10" key="1">
    <citation type="submission" date="2021-05" db="EMBL/GenBank/DDBJ databases">
        <title>Genome of Sphingobium sp. strain.</title>
        <authorList>
            <person name="Fan R."/>
        </authorList>
    </citation>
    <scope>NUCLEOTIDE SEQUENCE</scope>
    <source>
        <strain evidence="10">H33</strain>
    </source>
</reference>
<organism evidence="10 11">
    <name type="scientific">Sphingobium nicotianae</name>
    <dbReference type="NCBI Taxonomy" id="2782607"/>
    <lineage>
        <taxon>Bacteria</taxon>
        <taxon>Pseudomonadati</taxon>
        <taxon>Pseudomonadota</taxon>
        <taxon>Alphaproteobacteria</taxon>
        <taxon>Sphingomonadales</taxon>
        <taxon>Sphingomonadaceae</taxon>
        <taxon>Sphingobium</taxon>
    </lineage>
</organism>
<evidence type="ECO:0000256" key="2">
    <source>
        <dbReference type="ARBA" id="ARBA00022448"/>
    </source>
</evidence>
<dbReference type="EMBL" id="JAHGAW010000002">
    <property type="protein sequence ID" value="MBT2186043.1"/>
    <property type="molecule type" value="Genomic_DNA"/>
</dbReference>
<comment type="caution">
    <text evidence="10">The sequence shown here is derived from an EMBL/GenBank/DDBJ whole genome shotgun (WGS) entry which is preliminary data.</text>
</comment>
<keyword evidence="5 9" id="KW-1133">Transmembrane helix</keyword>